<accession>A0ABN5VNV1</accession>
<evidence type="ECO:0000256" key="1">
    <source>
        <dbReference type="SAM" id="MobiDB-lite"/>
    </source>
</evidence>
<name>A0ABN5VNV1_9ACTN</name>
<dbReference type="EMBL" id="AP018448">
    <property type="protein sequence ID" value="BBC35009.1"/>
    <property type="molecule type" value="Genomic_DNA"/>
</dbReference>
<feature type="region of interest" description="Disordered" evidence="1">
    <location>
        <begin position="216"/>
        <end position="263"/>
    </location>
</feature>
<dbReference type="Proteomes" id="UP001321542">
    <property type="component" value="Chromosome"/>
</dbReference>
<evidence type="ECO:0000313" key="2">
    <source>
        <dbReference type="EMBL" id="BBC35009.1"/>
    </source>
</evidence>
<dbReference type="RefSeq" id="WP_286255134.1">
    <property type="nucleotide sequence ID" value="NZ_AP018448.1"/>
</dbReference>
<evidence type="ECO:0000313" key="3">
    <source>
        <dbReference type="Proteomes" id="UP001321542"/>
    </source>
</evidence>
<sequence>MLRKFIEQYVENQRHKRELARRRWEQEERWREEDRAIDLAARAAKDVSARRHGESMRRLAGVSYIALRCHEDTWTFMARAAFGVWEPSWSQSTHDTWNRIGPDNKRLCMLTVDPNLPEGRITKGADGMQDVLISGHNLVRVLDALRTAARSDDPARAARGRTLYERISAVADMTDATRPAGKTTGIVVSIDDSLSEPGVHEPSRPLAVAVVPPVQTPATGAPQRQLPVLTASHPQRAMESPRRPAVVSPSPTDHSAVRRPADR</sequence>
<reference evidence="2 3" key="1">
    <citation type="journal article" date="2010" name="ChemBioChem">
        <title>Cloning and characterization of the biosynthetic gene cluster of 16-membered macrolide antibiotic FD-891: involvement of a dual functional cytochrome P450 monooxygenase catalyzing epoxidation and hydroxylation.</title>
        <authorList>
            <person name="Kudo F."/>
            <person name="Motegi A."/>
            <person name="Mizoue K."/>
            <person name="Eguchi T."/>
        </authorList>
    </citation>
    <scope>NUCLEOTIDE SEQUENCE [LARGE SCALE GENOMIC DNA]</scope>
    <source>
        <strain evidence="2 3">A-8890</strain>
    </source>
</reference>
<proteinExistence type="predicted"/>
<keyword evidence="3" id="KW-1185">Reference proteome</keyword>
<reference evidence="2 3" key="2">
    <citation type="journal article" date="2023" name="ChemBioChem">
        <title>Acyltransferase Domain Exchange between Two Independent Type I Polyketide Synthases in the Same Producer Strain of Macrolide Antibiotics.</title>
        <authorList>
            <person name="Kudo F."/>
            <person name="Kishikawa K."/>
            <person name="Tsuboi K."/>
            <person name="Kido T."/>
            <person name="Usui T."/>
            <person name="Hashimoto J."/>
            <person name="Shin-Ya K."/>
            <person name="Miyanaga A."/>
            <person name="Eguchi T."/>
        </authorList>
    </citation>
    <scope>NUCLEOTIDE SEQUENCE [LARGE SCALE GENOMIC DNA]</scope>
    <source>
        <strain evidence="2 3">A-8890</strain>
    </source>
</reference>
<organism evidence="2 3">
    <name type="scientific">Streptomyces graminofaciens</name>
    <dbReference type="NCBI Taxonomy" id="68212"/>
    <lineage>
        <taxon>Bacteria</taxon>
        <taxon>Bacillati</taxon>
        <taxon>Actinomycetota</taxon>
        <taxon>Actinomycetes</taxon>
        <taxon>Kitasatosporales</taxon>
        <taxon>Streptomycetaceae</taxon>
        <taxon>Streptomyces</taxon>
    </lineage>
</organism>
<gene>
    <name evidence="2" type="ORF">SGFS_063030</name>
</gene>
<protein>
    <submittedName>
        <fullName evidence="2">Uncharacterized protein</fullName>
    </submittedName>
</protein>